<dbReference type="SUPFAM" id="SSF54373">
    <property type="entry name" value="FAD-linked reductases, C-terminal domain"/>
    <property type="match status" value="1"/>
</dbReference>
<dbReference type="Gene3D" id="3.50.50.60">
    <property type="entry name" value="FAD/NAD(P)-binding domain"/>
    <property type="match status" value="1"/>
</dbReference>
<feature type="signal peptide" evidence="1">
    <location>
        <begin position="1"/>
        <end position="23"/>
    </location>
</feature>
<organism evidence="3 4">
    <name type="scientific">Mycolicibacterium iranicum</name>
    <name type="common">Mycobacterium iranicum</name>
    <dbReference type="NCBI Taxonomy" id="912594"/>
    <lineage>
        <taxon>Bacteria</taxon>
        <taxon>Bacillati</taxon>
        <taxon>Actinomycetota</taxon>
        <taxon>Actinomycetes</taxon>
        <taxon>Mycobacteriales</taxon>
        <taxon>Mycobacteriaceae</taxon>
        <taxon>Mycolicibacterium</taxon>
    </lineage>
</organism>
<comment type="caution">
    <text evidence="3">The sequence shown here is derived from an EMBL/GenBank/DDBJ whole genome shotgun (WGS) entry which is preliminary data.</text>
</comment>
<feature type="chain" id="PRO_5039264711" evidence="1">
    <location>
        <begin position="24"/>
        <end position="448"/>
    </location>
</feature>
<gene>
    <name evidence="3" type="ORF">A4X20_26735</name>
</gene>
<dbReference type="Gene3D" id="3.90.660.10">
    <property type="match status" value="1"/>
</dbReference>
<dbReference type="Pfam" id="PF01593">
    <property type="entry name" value="Amino_oxidase"/>
    <property type="match status" value="1"/>
</dbReference>
<dbReference type="EMBL" id="LWCS01000041">
    <property type="protein sequence ID" value="OAN34971.1"/>
    <property type="molecule type" value="Genomic_DNA"/>
</dbReference>
<keyword evidence="1" id="KW-0732">Signal</keyword>
<dbReference type="SUPFAM" id="SSF51905">
    <property type="entry name" value="FAD/NAD(P)-binding domain"/>
    <property type="match status" value="1"/>
</dbReference>
<evidence type="ECO:0000256" key="1">
    <source>
        <dbReference type="SAM" id="SignalP"/>
    </source>
</evidence>
<name>A0A178LRU9_MYCIR</name>
<dbReference type="PANTHER" id="PTHR10742">
    <property type="entry name" value="FLAVIN MONOAMINE OXIDASE"/>
    <property type="match status" value="1"/>
</dbReference>
<dbReference type="GO" id="GO:0016491">
    <property type="term" value="F:oxidoreductase activity"/>
    <property type="evidence" value="ECO:0007669"/>
    <property type="project" value="InterPro"/>
</dbReference>
<evidence type="ECO:0000259" key="2">
    <source>
        <dbReference type="Pfam" id="PF01593"/>
    </source>
</evidence>
<accession>A0A178LRU9</accession>
<dbReference type="OrthoDB" id="337830at2"/>
<dbReference type="InterPro" id="IPR050281">
    <property type="entry name" value="Flavin_monoamine_oxidase"/>
</dbReference>
<evidence type="ECO:0000313" key="4">
    <source>
        <dbReference type="Proteomes" id="UP000078396"/>
    </source>
</evidence>
<dbReference type="Proteomes" id="UP000078396">
    <property type="component" value="Unassembled WGS sequence"/>
</dbReference>
<feature type="domain" description="Amine oxidase" evidence="2">
    <location>
        <begin position="45"/>
        <end position="446"/>
    </location>
</feature>
<dbReference type="STRING" id="912594.AWC12_25135"/>
<protein>
    <submittedName>
        <fullName evidence="3">Amine oxidase</fullName>
    </submittedName>
</protein>
<dbReference type="InterPro" id="IPR036188">
    <property type="entry name" value="FAD/NAD-bd_sf"/>
</dbReference>
<evidence type="ECO:0000313" key="3">
    <source>
        <dbReference type="EMBL" id="OAN34971.1"/>
    </source>
</evidence>
<proteinExistence type="predicted"/>
<dbReference type="InterPro" id="IPR002937">
    <property type="entry name" value="Amino_oxidase"/>
</dbReference>
<dbReference type="PROSITE" id="PS51257">
    <property type="entry name" value="PROKAR_LIPOPROTEIN"/>
    <property type="match status" value="1"/>
</dbReference>
<dbReference type="RefSeq" id="WP_064283664.1">
    <property type="nucleotide sequence ID" value="NZ_LWCS01000041.1"/>
</dbReference>
<reference evidence="3 4" key="1">
    <citation type="submission" date="2016-04" db="EMBL/GenBank/DDBJ databases">
        <title>Draft Genome Sequences of Staphylococcus capitis Strain H36, S. capitis Strain H65, S. cohnii Strain H62, S. hominis Strain H69, Mycobacterium iranicum Strain H39, Plantibacter sp. Strain H53, Pseudomonas oryzihabitans Strain H72, and Microbacterium sp. Strain H83, isolated from residential settings.</title>
        <authorList>
            <person name="Lymperopoulou D."/>
            <person name="Adams R.I."/>
            <person name="Lindow S."/>
            <person name="Coil D.A."/>
            <person name="Jospin G."/>
            <person name="Eisen J.A."/>
        </authorList>
    </citation>
    <scope>NUCLEOTIDE SEQUENCE [LARGE SCALE GENOMIC DNA]</scope>
    <source>
        <strain evidence="3 4">H39</strain>
    </source>
</reference>
<dbReference type="PANTHER" id="PTHR10742:SF410">
    <property type="entry name" value="LYSINE-SPECIFIC HISTONE DEMETHYLASE 2"/>
    <property type="match status" value="1"/>
</dbReference>
<dbReference type="AlphaFoldDB" id="A0A178LRU9"/>
<sequence>MSAMTRRQFTLGLGAMAAAPLLASCGDGGGDDVAGQHVIVVGAGISGLSAARRLADSGVRVTVLEARQRIGGRTWTDTSLGLPIDLGGAWIHGPEGNPLTELAAQVGARTVETDFEDTVVLQDGAVVDPVSVDAAGQEWLQILDAIEGMTARAGLDTSLADGFAQTGADFDDPLMQWIVDGAIGAEYAADPDELSLRWFGNEGEFGGGDLILPGGYRQIIDHVARDLTIELGAEVTSIAYGDSGVTAGTAQGNVEGDRVIVTVPLGVLKAGTIVFDPPLPQAKVDAIQRLGFGVLDKVVLTFEEPFWIEQFGARSDMISLAGKDQPASDLVNGMRFADAPVLIGLRGAANARTREANSDEESVAQLVAALRAPQPTGFLVTRWAADPYARGSYSFLAVGSSPDDQEALAEPVGERLGFAGEATNPEYFATVHGAYLSGLREADRILGA</sequence>